<name>A0A2T9XYM5_9FUNG</name>
<sequence length="898" mass="105470">MILLSRNKTQVPNIYKIIYKSKTISFLRNSINKTIGCKYHTQDLRYQKQELSPALDDLVFSSVKLPDSISVFGTDFYKKALKYGEQTDNFNYFNSLQPQDFLEHFSNGEKCRKQYENLLCDYFKKDPNFPRFYYTDSTSFYSESGKKSSFGKDKSRSLVEENDTAVCADLNNILAAFREKDRYSKNDLYALLKKINKSEAITKIPPKSILSFLYKLIYELRLFNTYKDRQPPNFVANFIISEIFSKNYHFNEIVIYNKLIEILGLLGDIESSNKIKIALSDGSCRYNFIPNSQTYSSLLSYFINRKLSSYFRDLSKFIKSLKPMYLERFKDLALPDPGEIQNPTEFSWAFNLYSEIIRKNVYMSVKLEKYLILTACTTSDFDLLFSLLKRNSAQSEFVSSNNTLFKYNQLNSALDIKSELSNTYSYIWRILNQKGPIQNVINKLDGIQTTSTSPQPTNYSGPIFEPHQFDIWYSQNQNHIQHPYTSLNQPELDLNQDDTFNILKNLDPYQFSLRNSNPLAIRDKDFMTKYKRIYIWLIKTLFTKNEWKSAYYYLQKMRYIFKDPPPESIYTFIIVNLSLKKELNMFLSVYEMMKKDIPSIRKGLFEIVIKGCMSKDKTISNQFAVARFSRFSGFKYPKFYEKTLISTDTVYYYVSEFLNFDKSFSHNHFSEILGSEHKLDIKKGNDVKLTPGSTLAENNRENGLKWYNIIDRIIKTVSFKDTEAFDRLYDNKFESAYSKDEYVLDEINDYLVFPKASLYFYDEFKLFFRQNNTNFIPLDPLNIDTVFYITEAIFSAPENEIFKRFHNLKRADFHAFISLLDKINFDLYSRISLFLDLFYNEIDPNLQNSCLSAITTSKLGSEKCEKILRLSKQSLKLFGFHSKAAEISTFARNTGYSI</sequence>
<reference evidence="1 2" key="1">
    <citation type="journal article" date="2018" name="MBio">
        <title>Comparative Genomics Reveals the Core Gene Toolbox for the Fungus-Insect Symbiosis.</title>
        <authorList>
            <person name="Wang Y."/>
            <person name="Stata M."/>
            <person name="Wang W."/>
            <person name="Stajich J.E."/>
            <person name="White M.M."/>
            <person name="Moncalvo J.M."/>
        </authorList>
    </citation>
    <scope>NUCLEOTIDE SEQUENCE [LARGE SCALE GENOMIC DNA]</scope>
    <source>
        <strain evidence="1 2">SC-DP-2</strain>
    </source>
</reference>
<comment type="caution">
    <text evidence="1">The sequence shown here is derived from an EMBL/GenBank/DDBJ whole genome shotgun (WGS) entry which is preliminary data.</text>
</comment>
<keyword evidence="2" id="KW-1185">Reference proteome</keyword>
<evidence type="ECO:0000313" key="2">
    <source>
        <dbReference type="Proteomes" id="UP000245609"/>
    </source>
</evidence>
<accession>A0A2T9XYM5</accession>
<dbReference type="AlphaFoldDB" id="A0A2T9XYM5"/>
<gene>
    <name evidence="1" type="ORF">BB560_007123</name>
</gene>
<organism evidence="1 2">
    <name type="scientific">Smittium megazygosporum</name>
    <dbReference type="NCBI Taxonomy" id="133381"/>
    <lineage>
        <taxon>Eukaryota</taxon>
        <taxon>Fungi</taxon>
        <taxon>Fungi incertae sedis</taxon>
        <taxon>Zoopagomycota</taxon>
        <taxon>Kickxellomycotina</taxon>
        <taxon>Harpellomycetes</taxon>
        <taxon>Harpellales</taxon>
        <taxon>Legeriomycetaceae</taxon>
        <taxon>Smittium</taxon>
    </lineage>
</organism>
<evidence type="ECO:0000313" key="1">
    <source>
        <dbReference type="EMBL" id="PVU85191.1"/>
    </source>
</evidence>
<proteinExistence type="predicted"/>
<protein>
    <submittedName>
        <fullName evidence="1">Uncharacterized protein</fullName>
    </submittedName>
</protein>
<dbReference type="EMBL" id="MBFS01003713">
    <property type="protein sequence ID" value="PVU85191.1"/>
    <property type="molecule type" value="Genomic_DNA"/>
</dbReference>
<dbReference type="Proteomes" id="UP000245609">
    <property type="component" value="Unassembled WGS sequence"/>
</dbReference>